<dbReference type="AlphaFoldDB" id="X0X1M3"/>
<accession>X0X1M3</accession>
<organism evidence="1">
    <name type="scientific">marine sediment metagenome</name>
    <dbReference type="NCBI Taxonomy" id="412755"/>
    <lineage>
        <taxon>unclassified sequences</taxon>
        <taxon>metagenomes</taxon>
        <taxon>ecological metagenomes</taxon>
    </lineage>
</organism>
<proteinExistence type="predicted"/>
<gene>
    <name evidence="1" type="ORF">S01H1_65443</name>
</gene>
<evidence type="ECO:0000313" key="1">
    <source>
        <dbReference type="EMBL" id="GAG37109.1"/>
    </source>
</evidence>
<sequence length="44" mass="5084">MTLGSMHVNHRGFDIFMSHKISHTWQIDTIHYQLAAKCVPEGMN</sequence>
<dbReference type="EMBL" id="BARS01043202">
    <property type="protein sequence ID" value="GAG37109.1"/>
    <property type="molecule type" value="Genomic_DNA"/>
</dbReference>
<feature type="non-terminal residue" evidence="1">
    <location>
        <position position="44"/>
    </location>
</feature>
<protein>
    <submittedName>
        <fullName evidence="1">Uncharacterized protein</fullName>
    </submittedName>
</protein>
<name>X0X1M3_9ZZZZ</name>
<comment type="caution">
    <text evidence="1">The sequence shown here is derived from an EMBL/GenBank/DDBJ whole genome shotgun (WGS) entry which is preliminary data.</text>
</comment>
<reference evidence="1" key="1">
    <citation type="journal article" date="2014" name="Front. Microbiol.">
        <title>High frequency of phylogenetically diverse reductive dehalogenase-homologous genes in deep subseafloor sedimentary metagenomes.</title>
        <authorList>
            <person name="Kawai M."/>
            <person name="Futagami T."/>
            <person name="Toyoda A."/>
            <person name="Takaki Y."/>
            <person name="Nishi S."/>
            <person name="Hori S."/>
            <person name="Arai W."/>
            <person name="Tsubouchi T."/>
            <person name="Morono Y."/>
            <person name="Uchiyama I."/>
            <person name="Ito T."/>
            <person name="Fujiyama A."/>
            <person name="Inagaki F."/>
            <person name="Takami H."/>
        </authorList>
    </citation>
    <scope>NUCLEOTIDE SEQUENCE</scope>
    <source>
        <strain evidence="1">Expedition CK06-06</strain>
    </source>
</reference>